<comment type="caution">
    <text evidence="7">The sequence shown here is derived from an EMBL/GenBank/DDBJ whole genome shotgun (WGS) entry which is preliminary data.</text>
</comment>
<keyword evidence="5 6" id="KW-0472">Membrane</keyword>
<evidence type="ECO:0000256" key="1">
    <source>
        <dbReference type="ARBA" id="ARBA00004141"/>
    </source>
</evidence>
<evidence type="ECO:0000256" key="3">
    <source>
        <dbReference type="ARBA" id="ARBA00022692"/>
    </source>
</evidence>
<keyword evidence="8" id="KW-1185">Reference proteome</keyword>
<sequence>MATEKANEGTFGKHFGLWSAVGLGWITLNVFGGMSLILAFALSAGGLPAILYGFIGSSFAVFCIILTFAQCASRYSTAGGAYHYACFLLPDQYRRSVSYVLGWLNYLGWIFTHAACCSIVATCTMALVNLCDPSFDTSIRWRLFLVYEAMVLLCWGVNVWGLRGIPTLELLGSTIFGFIAYTILLLVKAPKAEPSFVFVDTTNDTGYSSMSTAIFLGLFTSFATLMALDGPAHLAEEIPQPKKLLPRIMLIVIGSQFVVGVIWIIVLGFSITDLDAILATPTGIPTLELIRQATGGNAASIAFCVILMMNNGTSALGSAVTMTRQGFAFARDGGLFWNSKLVEVTPRVHTPFWSITLPSIFVALVGVIYLFSSAAFNAIIGSQVVCMIISFGFPALILLLTSGRTLPAKKEWNFGVWSKPIYIVSVLYCALVFIVAFIPQSHPITSLNMNYTILVMGVFMIFMTVSWFLEGHKLFKLPVCEDDAVYESDLIDGVVVDAEAGQEVTSVEVIGDKRLLAV</sequence>
<dbReference type="PANTHER" id="PTHR45649:SF7">
    <property type="entry name" value="CHOLINE TRANSPORT PROTEIN"/>
    <property type="match status" value="1"/>
</dbReference>
<feature type="transmembrane region" description="Helical" evidence="6">
    <location>
        <begin position="49"/>
        <end position="69"/>
    </location>
</feature>
<keyword evidence="4 6" id="KW-1133">Transmembrane helix</keyword>
<evidence type="ECO:0000313" key="7">
    <source>
        <dbReference type="EMBL" id="KEZ46730.1"/>
    </source>
</evidence>
<keyword evidence="3 6" id="KW-0812">Transmembrane</keyword>
<feature type="transmembrane region" description="Helical" evidence="6">
    <location>
        <begin position="248"/>
        <end position="269"/>
    </location>
</feature>
<feature type="transmembrane region" description="Helical" evidence="6">
    <location>
        <begin position="352"/>
        <end position="372"/>
    </location>
</feature>
<dbReference type="OrthoDB" id="2417308at2759"/>
<dbReference type="GeneID" id="27718158"/>
<accession>A0A084GHB8</accession>
<feature type="transmembrane region" description="Helical" evidence="6">
    <location>
        <begin position="421"/>
        <end position="439"/>
    </location>
</feature>
<dbReference type="InterPro" id="IPR002293">
    <property type="entry name" value="AA/rel_permease1"/>
</dbReference>
<feature type="transmembrane region" description="Helical" evidence="6">
    <location>
        <begin position="451"/>
        <end position="469"/>
    </location>
</feature>
<gene>
    <name evidence="7" type="ORF">SAPIO_CDS0006</name>
</gene>
<feature type="transmembrane region" description="Helical" evidence="6">
    <location>
        <begin position="15"/>
        <end position="43"/>
    </location>
</feature>
<feature type="transmembrane region" description="Helical" evidence="6">
    <location>
        <begin position="168"/>
        <end position="187"/>
    </location>
</feature>
<dbReference type="PANTHER" id="PTHR45649">
    <property type="entry name" value="AMINO-ACID PERMEASE BAT1"/>
    <property type="match status" value="1"/>
</dbReference>
<comment type="subcellular location">
    <subcellularLocation>
        <location evidence="1">Membrane</location>
        <topology evidence="1">Multi-pass membrane protein</topology>
    </subcellularLocation>
</comment>
<dbReference type="Proteomes" id="UP000028545">
    <property type="component" value="Unassembled WGS sequence"/>
</dbReference>
<evidence type="ECO:0008006" key="9">
    <source>
        <dbReference type="Google" id="ProtNLM"/>
    </source>
</evidence>
<dbReference type="EMBL" id="JOWA01000011">
    <property type="protein sequence ID" value="KEZ46730.1"/>
    <property type="molecule type" value="Genomic_DNA"/>
</dbReference>
<protein>
    <recommendedName>
        <fullName evidence="9">Choline transport protein</fullName>
    </recommendedName>
</protein>
<dbReference type="RefSeq" id="XP_016646529.1">
    <property type="nucleotide sequence ID" value="XM_016782896.1"/>
</dbReference>
<evidence type="ECO:0000256" key="6">
    <source>
        <dbReference type="SAM" id="Phobius"/>
    </source>
</evidence>
<evidence type="ECO:0000256" key="2">
    <source>
        <dbReference type="ARBA" id="ARBA00022448"/>
    </source>
</evidence>
<evidence type="ECO:0000256" key="5">
    <source>
        <dbReference type="ARBA" id="ARBA00023136"/>
    </source>
</evidence>
<proteinExistence type="predicted"/>
<dbReference type="AlphaFoldDB" id="A0A084GHB8"/>
<evidence type="ECO:0000313" key="8">
    <source>
        <dbReference type="Proteomes" id="UP000028545"/>
    </source>
</evidence>
<feature type="transmembrane region" description="Helical" evidence="6">
    <location>
        <begin position="207"/>
        <end position="228"/>
    </location>
</feature>
<organism evidence="7 8">
    <name type="scientific">Pseudallescheria apiosperma</name>
    <name type="common">Scedosporium apiospermum</name>
    <dbReference type="NCBI Taxonomy" id="563466"/>
    <lineage>
        <taxon>Eukaryota</taxon>
        <taxon>Fungi</taxon>
        <taxon>Dikarya</taxon>
        <taxon>Ascomycota</taxon>
        <taxon>Pezizomycotina</taxon>
        <taxon>Sordariomycetes</taxon>
        <taxon>Hypocreomycetidae</taxon>
        <taxon>Microascales</taxon>
        <taxon>Microascaceae</taxon>
        <taxon>Scedosporium</taxon>
    </lineage>
</organism>
<dbReference type="OMA" id="VCMIISF"/>
<dbReference type="HOGENOM" id="CLU_004495_2_3_1"/>
<dbReference type="GO" id="GO:0016020">
    <property type="term" value="C:membrane"/>
    <property type="evidence" value="ECO:0007669"/>
    <property type="project" value="UniProtKB-SubCell"/>
</dbReference>
<feature type="transmembrane region" description="Helical" evidence="6">
    <location>
        <begin position="139"/>
        <end position="161"/>
    </location>
</feature>
<dbReference type="VEuPathDB" id="FungiDB:SAPIO_CDS0006"/>
<feature type="transmembrane region" description="Helical" evidence="6">
    <location>
        <begin position="378"/>
        <end position="400"/>
    </location>
</feature>
<keyword evidence="2" id="KW-0813">Transport</keyword>
<dbReference type="GO" id="GO:0022857">
    <property type="term" value="F:transmembrane transporter activity"/>
    <property type="evidence" value="ECO:0007669"/>
    <property type="project" value="InterPro"/>
</dbReference>
<dbReference type="Pfam" id="PF13520">
    <property type="entry name" value="AA_permease_2"/>
    <property type="match status" value="1"/>
</dbReference>
<name>A0A084GHB8_PSEDA</name>
<feature type="transmembrane region" description="Helical" evidence="6">
    <location>
        <begin position="103"/>
        <end position="127"/>
    </location>
</feature>
<dbReference type="PIRSF" id="PIRSF006060">
    <property type="entry name" value="AA_transporter"/>
    <property type="match status" value="1"/>
</dbReference>
<evidence type="ECO:0000256" key="4">
    <source>
        <dbReference type="ARBA" id="ARBA00022989"/>
    </source>
</evidence>
<reference evidence="7 8" key="1">
    <citation type="journal article" date="2014" name="Genome Announc.">
        <title>Draft genome sequence of the pathogenic fungus Scedosporium apiospermum.</title>
        <authorList>
            <person name="Vandeputte P."/>
            <person name="Ghamrawi S."/>
            <person name="Rechenmann M."/>
            <person name="Iltis A."/>
            <person name="Giraud S."/>
            <person name="Fleury M."/>
            <person name="Thornton C."/>
            <person name="Delhaes L."/>
            <person name="Meyer W."/>
            <person name="Papon N."/>
            <person name="Bouchara J.P."/>
        </authorList>
    </citation>
    <scope>NUCLEOTIDE SEQUENCE [LARGE SCALE GENOMIC DNA]</scope>
    <source>
        <strain evidence="7 8">IHEM 14462</strain>
    </source>
</reference>
<dbReference type="KEGG" id="sapo:SAPIO_CDS0006"/>
<dbReference type="Gene3D" id="1.20.1740.10">
    <property type="entry name" value="Amino acid/polyamine transporter I"/>
    <property type="match status" value="1"/>
</dbReference>